<keyword evidence="9" id="KW-1185">Reference proteome</keyword>
<dbReference type="PROSITE" id="PS51296">
    <property type="entry name" value="RIESKE"/>
    <property type="match status" value="1"/>
</dbReference>
<evidence type="ECO:0000256" key="4">
    <source>
        <dbReference type="ARBA" id="ARBA00023002"/>
    </source>
</evidence>
<evidence type="ECO:0000256" key="2">
    <source>
        <dbReference type="ARBA" id="ARBA00022714"/>
    </source>
</evidence>
<dbReference type="CDD" id="cd00680">
    <property type="entry name" value="RHO_alpha_C"/>
    <property type="match status" value="1"/>
</dbReference>
<dbReference type="STRING" id="1656094.BFC18_20540"/>
<dbReference type="SUPFAM" id="SSF55961">
    <property type="entry name" value="Bet v1-like"/>
    <property type="match status" value="1"/>
</dbReference>
<dbReference type="GO" id="GO:0051537">
    <property type="term" value="F:2 iron, 2 sulfur cluster binding"/>
    <property type="evidence" value="ECO:0007669"/>
    <property type="project" value="UniProtKB-KW"/>
</dbReference>
<evidence type="ECO:0000256" key="5">
    <source>
        <dbReference type="ARBA" id="ARBA00023004"/>
    </source>
</evidence>
<keyword evidence="5" id="KW-0408">Iron</keyword>
<keyword evidence="3" id="KW-0479">Metal-binding</keyword>
<dbReference type="InterPro" id="IPR017941">
    <property type="entry name" value="Rieske_2Fe-2S"/>
</dbReference>
<dbReference type="PANTHER" id="PTHR43756">
    <property type="entry name" value="CHOLINE MONOOXYGENASE, CHLOROPLASTIC"/>
    <property type="match status" value="1"/>
</dbReference>
<accession>A0A1E7Z6M5</accession>
<name>A0A1E7Z6M5_9ALTE</name>
<dbReference type="InterPro" id="IPR015879">
    <property type="entry name" value="Ring_hydroxy_dOase_asu_C_dom"/>
</dbReference>
<dbReference type="PANTHER" id="PTHR43756:SF5">
    <property type="entry name" value="CHOLINE MONOOXYGENASE, CHLOROPLASTIC"/>
    <property type="match status" value="1"/>
</dbReference>
<evidence type="ECO:0000256" key="1">
    <source>
        <dbReference type="ARBA" id="ARBA00001962"/>
    </source>
</evidence>
<dbReference type="OrthoDB" id="9769355at2"/>
<keyword evidence="2" id="KW-0001">2Fe-2S</keyword>
<dbReference type="Proteomes" id="UP000175691">
    <property type="component" value="Unassembled WGS sequence"/>
</dbReference>
<comment type="caution">
    <text evidence="8">The sequence shown here is derived from an EMBL/GenBank/DDBJ whole genome shotgun (WGS) entry which is preliminary data.</text>
</comment>
<dbReference type="GO" id="GO:0016491">
    <property type="term" value="F:oxidoreductase activity"/>
    <property type="evidence" value="ECO:0007669"/>
    <property type="project" value="UniProtKB-KW"/>
</dbReference>
<dbReference type="EMBL" id="MDHN01000041">
    <property type="protein sequence ID" value="OFC69122.1"/>
    <property type="molecule type" value="Genomic_DNA"/>
</dbReference>
<dbReference type="RefSeq" id="WP_070127315.1">
    <property type="nucleotide sequence ID" value="NZ_MDHN01000041.1"/>
</dbReference>
<evidence type="ECO:0000259" key="7">
    <source>
        <dbReference type="PROSITE" id="PS51296"/>
    </source>
</evidence>
<dbReference type="SUPFAM" id="SSF50022">
    <property type="entry name" value="ISP domain"/>
    <property type="match status" value="1"/>
</dbReference>
<gene>
    <name evidence="8" type="ORF">BFC18_20540</name>
</gene>
<dbReference type="InterPro" id="IPR001663">
    <property type="entry name" value="Rng_hydr_dOase-A"/>
</dbReference>
<evidence type="ECO:0000313" key="8">
    <source>
        <dbReference type="EMBL" id="OFC69122.1"/>
    </source>
</evidence>
<sequence>MRITQVENIDSEAVSKHGLPGFVFAEQTLYEQEKDNVFAKGWASIGCAQQLKKPGDIMPVRIAGVSLIAIRNKDGGIGVFHNVCRHKSAPLVDGPCNKRTLVCPYHKWSFKLDGELMGAPRFYGSENKPISAEDKADKGLIPVRFAIWWDIIFVNVSGDAQPFEEFIKPLDELLAEYPHQDMRHVSSTDYSGEVNWKLAVDNFLDGYHVPFVHSQACSIESALGQDDLFLSDDIVGLRLPHGASSKPAKTAKQLPHWNGLAEEKRGTQQWFGIFPNTLFFVDPCWVQTIVVKPTSVAKTDETLTIYVTSDEAASDEFVEERTRLSDVLNEVNQQDIELLDKLQHSRTSSVADQGHLVQAWDQVGMAFHKMWLSKMQAK</sequence>
<dbReference type="PRINTS" id="PR00090">
    <property type="entry name" value="RNGDIOXGNASE"/>
</dbReference>
<proteinExistence type="predicted"/>
<protein>
    <recommendedName>
        <fullName evidence="7">Rieske domain-containing protein</fullName>
    </recommendedName>
</protein>
<dbReference type="Pfam" id="PF00848">
    <property type="entry name" value="Ring_hydroxyl_A"/>
    <property type="match status" value="1"/>
</dbReference>
<evidence type="ECO:0000256" key="6">
    <source>
        <dbReference type="ARBA" id="ARBA00023014"/>
    </source>
</evidence>
<feature type="domain" description="Rieske" evidence="7">
    <location>
        <begin position="44"/>
        <end position="154"/>
    </location>
</feature>
<reference evidence="8 9" key="1">
    <citation type="submission" date="2016-08" db="EMBL/GenBank/DDBJ databases">
        <authorList>
            <person name="Seilhamer J.J."/>
        </authorList>
    </citation>
    <scope>NUCLEOTIDE SEQUENCE [LARGE SCALE GENOMIC DNA]</scope>
    <source>
        <strain evidence="8 9">KCTC 42603</strain>
    </source>
</reference>
<evidence type="ECO:0000313" key="9">
    <source>
        <dbReference type="Proteomes" id="UP000175691"/>
    </source>
</evidence>
<dbReference type="CDD" id="cd03469">
    <property type="entry name" value="Rieske_RO_Alpha_N"/>
    <property type="match status" value="1"/>
</dbReference>
<dbReference type="AlphaFoldDB" id="A0A1E7Z6M5"/>
<evidence type="ECO:0000256" key="3">
    <source>
        <dbReference type="ARBA" id="ARBA00022723"/>
    </source>
</evidence>
<dbReference type="Gene3D" id="3.90.380.10">
    <property type="entry name" value="Naphthalene 1,2-dioxygenase Alpha Subunit, Chain A, domain 1"/>
    <property type="match status" value="2"/>
</dbReference>
<dbReference type="Gene3D" id="2.102.10.10">
    <property type="entry name" value="Rieske [2Fe-2S] iron-sulphur domain"/>
    <property type="match status" value="1"/>
</dbReference>
<dbReference type="GO" id="GO:0005506">
    <property type="term" value="F:iron ion binding"/>
    <property type="evidence" value="ECO:0007669"/>
    <property type="project" value="InterPro"/>
</dbReference>
<dbReference type="InterPro" id="IPR036922">
    <property type="entry name" value="Rieske_2Fe-2S_sf"/>
</dbReference>
<comment type="cofactor">
    <cofactor evidence="1">
        <name>Fe cation</name>
        <dbReference type="ChEBI" id="CHEBI:24875"/>
    </cofactor>
</comment>
<organism evidence="8 9">
    <name type="scientific">Alteromonas confluentis</name>
    <dbReference type="NCBI Taxonomy" id="1656094"/>
    <lineage>
        <taxon>Bacteria</taxon>
        <taxon>Pseudomonadati</taxon>
        <taxon>Pseudomonadota</taxon>
        <taxon>Gammaproteobacteria</taxon>
        <taxon>Alteromonadales</taxon>
        <taxon>Alteromonadaceae</taxon>
        <taxon>Alteromonas/Salinimonas group</taxon>
        <taxon>Alteromonas</taxon>
    </lineage>
</organism>
<dbReference type="Pfam" id="PF00355">
    <property type="entry name" value="Rieske"/>
    <property type="match status" value="1"/>
</dbReference>
<keyword evidence="4" id="KW-0560">Oxidoreductase</keyword>
<keyword evidence="6" id="KW-0411">Iron-sulfur</keyword>